<evidence type="ECO:0000313" key="5">
    <source>
        <dbReference type="Proteomes" id="UP000657574"/>
    </source>
</evidence>
<dbReference type="PROSITE" id="PS50112">
    <property type="entry name" value="PAS"/>
    <property type="match status" value="1"/>
</dbReference>
<name>A0A917L8A3_9ACTN</name>
<feature type="domain" description="PAC" evidence="3">
    <location>
        <begin position="194"/>
        <end position="246"/>
    </location>
</feature>
<dbReference type="Pfam" id="PF00989">
    <property type="entry name" value="PAS"/>
    <property type="match status" value="1"/>
</dbReference>
<dbReference type="SMART" id="SM00331">
    <property type="entry name" value="PP2C_SIG"/>
    <property type="match status" value="1"/>
</dbReference>
<dbReference type="GO" id="GO:0016791">
    <property type="term" value="F:phosphatase activity"/>
    <property type="evidence" value="ECO:0007669"/>
    <property type="project" value="TreeGrafter"/>
</dbReference>
<proteinExistence type="predicted"/>
<dbReference type="Gene3D" id="3.30.450.40">
    <property type="match status" value="1"/>
</dbReference>
<reference evidence="4" key="1">
    <citation type="journal article" date="2014" name="Int. J. Syst. Evol. Microbiol.">
        <title>Complete genome sequence of Corynebacterium casei LMG S-19264T (=DSM 44701T), isolated from a smear-ripened cheese.</title>
        <authorList>
            <consortium name="US DOE Joint Genome Institute (JGI-PGF)"/>
            <person name="Walter F."/>
            <person name="Albersmeier A."/>
            <person name="Kalinowski J."/>
            <person name="Ruckert C."/>
        </authorList>
    </citation>
    <scope>NUCLEOTIDE SEQUENCE</scope>
    <source>
        <strain evidence="4">JCM 3086</strain>
    </source>
</reference>
<dbReference type="SUPFAM" id="SSF81606">
    <property type="entry name" value="PP2C-like"/>
    <property type="match status" value="1"/>
</dbReference>
<dbReference type="Proteomes" id="UP000657574">
    <property type="component" value="Unassembled WGS sequence"/>
</dbReference>
<sequence length="807" mass="87709">MSAYDESRPAVEAQGALIAVDGQGRITLWTEAAESLLGYSPSHVLGRHLNDLLPAPAFLGALRTEGEWVGTLEVVLASGKKRSLSAHTCKATATVPCHGLRIVHLAPVSAVHHDDETDQALLRWLFDRAPVALSVYDADLRLLRQNAAMTRVIGVPEVERRGMRPSQLLPGSAGVEWEEELRQAVERGSEVPDREVPAHVVAASERDRVYLTSASPLFTASGRTIGICAAVSDISERQRARERLVLLNEASTTIGSTLDVLTTAHELADVLCPRLADWANIDLLESMLHGEEPGPFTGRVALSRAAFKSFRKGAPETTRQLGEIVFYPAHSPPVRSMAEVRSVVLATADKATRAWLAEDPERAARFRKYRWHSVLVVPIAARGAILGVAILLKKEPDIFTDEDRLLAEELVSRAAVCLDNARRYTRERAAALTLQRSLLPRTLPRQAAVEIASRYLPSDTRSGIGGDWFDAIPLSGQRVALVVGDVVGHGINAAATMGRLRTAVRTLADVDLPPEELLTHLDDVLTRLREENENPDQSGDLGATCIYAVYDPTSQLCSIACAGHPPPAMVQPDGTATFLDIPIGPPLGIGGLPFECGELSLTEGTLLAFYSDGVLNMRGRDIDHALEELRESLLTPMPSLEGLCDEVLRRLLPARPADDAALLLARTHVLNPDQVAVLDVPVEGAFVSSARSWALQRLEDWGLAEFGFVTELVVSELVTNAIRYGRAPVQLRLIHDDTLICEVSDASSTSPYMRRALLSDEGGRGLLLVAQLTQKWGTRHARRGKTIWCEQDIKADRLACLASLALA</sequence>
<dbReference type="FunFam" id="3.30.565.10:FF:000028">
    <property type="entry name" value="PAS sensor protein"/>
    <property type="match status" value="1"/>
</dbReference>
<gene>
    <name evidence="4" type="ORF">GCM10010121_064560</name>
</gene>
<dbReference type="InterPro" id="IPR029016">
    <property type="entry name" value="GAF-like_dom_sf"/>
</dbReference>
<protein>
    <submittedName>
        <fullName evidence="4">Uncharacterized protein</fullName>
    </submittedName>
</protein>
<dbReference type="Gene3D" id="3.30.450.20">
    <property type="entry name" value="PAS domain"/>
    <property type="match status" value="2"/>
</dbReference>
<evidence type="ECO:0000256" key="1">
    <source>
        <dbReference type="ARBA" id="ARBA00022801"/>
    </source>
</evidence>
<dbReference type="SUPFAM" id="SSF55781">
    <property type="entry name" value="GAF domain-like"/>
    <property type="match status" value="1"/>
</dbReference>
<dbReference type="SMART" id="SM00091">
    <property type="entry name" value="PAS"/>
    <property type="match status" value="2"/>
</dbReference>
<evidence type="ECO:0000259" key="2">
    <source>
        <dbReference type="PROSITE" id="PS50112"/>
    </source>
</evidence>
<reference evidence="4" key="2">
    <citation type="submission" date="2020-09" db="EMBL/GenBank/DDBJ databases">
        <authorList>
            <person name="Sun Q."/>
            <person name="Ohkuma M."/>
        </authorList>
    </citation>
    <scope>NUCLEOTIDE SEQUENCE</scope>
    <source>
        <strain evidence="4">JCM 3086</strain>
    </source>
</reference>
<feature type="domain" description="PAS" evidence="2">
    <location>
        <begin position="3"/>
        <end position="53"/>
    </location>
</feature>
<dbReference type="FunFam" id="3.30.450.40:FF:000035">
    <property type="entry name" value="PAS sensor protein"/>
    <property type="match status" value="1"/>
</dbReference>
<dbReference type="Pfam" id="PF13581">
    <property type="entry name" value="HATPase_c_2"/>
    <property type="match status" value="1"/>
</dbReference>
<evidence type="ECO:0000259" key="3">
    <source>
        <dbReference type="PROSITE" id="PS50113"/>
    </source>
</evidence>
<comment type="caution">
    <text evidence="4">The sequence shown here is derived from an EMBL/GenBank/DDBJ whole genome shotgun (WGS) entry which is preliminary data.</text>
</comment>
<evidence type="ECO:0000313" key="4">
    <source>
        <dbReference type="EMBL" id="GGJ44450.1"/>
    </source>
</evidence>
<dbReference type="NCBIfam" id="TIGR00229">
    <property type="entry name" value="sensory_box"/>
    <property type="match status" value="2"/>
</dbReference>
<dbReference type="Gene3D" id="3.30.565.10">
    <property type="entry name" value="Histidine kinase-like ATPase, C-terminal domain"/>
    <property type="match status" value="1"/>
</dbReference>
<dbReference type="InterPro" id="IPR035965">
    <property type="entry name" value="PAS-like_dom_sf"/>
</dbReference>
<dbReference type="FunFam" id="3.60.40.10:FF:000031">
    <property type="entry name" value="PAS sensor protein"/>
    <property type="match status" value="1"/>
</dbReference>
<dbReference type="Pfam" id="PF08448">
    <property type="entry name" value="PAS_4"/>
    <property type="match status" value="1"/>
</dbReference>
<dbReference type="InterPro" id="IPR013767">
    <property type="entry name" value="PAS_fold"/>
</dbReference>
<accession>A0A917L8A3</accession>
<dbReference type="SUPFAM" id="SSF55785">
    <property type="entry name" value="PYP-like sensor domain (PAS domain)"/>
    <property type="match status" value="2"/>
</dbReference>
<dbReference type="InterPro" id="IPR036457">
    <property type="entry name" value="PPM-type-like_dom_sf"/>
</dbReference>
<dbReference type="PANTHER" id="PTHR43156:SF2">
    <property type="entry name" value="STAGE II SPORULATION PROTEIN E"/>
    <property type="match status" value="1"/>
</dbReference>
<keyword evidence="1" id="KW-0378">Hydrolase</keyword>
<dbReference type="InterPro" id="IPR003594">
    <property type="entry name" value="HATPase_dom"/>
</dbReference>
<dbReference type="InterPro" id="IPR052016">
    <property type="entry name" value="Bact_Sigma-Reg"/>
</dbReference>
<dbReference type="InterPro" id="IPR001932">
    <property type="entry name" value="PPM-type_phosphatase-like_dom"/>
</dbReference>
<dbReference type="GO" id="GO:0006355">
    <property type="term" value="P:regulation of DNA-templated transcription"/>
    <property type="evidence" value="ECO:0007669"/>
    <property type="project" value="InterPro"/>
</dbReference>
<dbReference type="EMBL" id="BMQA01000029">
    <property type="protein sequence ID" value="GGJ44450.1"/>
    <property type="molecule type" value="Genomic_DNA"/>
</dbReference>
<dbReference type="PANTHER" id="PTHR43156">
    <property type="entry name" value="STAGE II SPORULATION PROTEIN E-RELATED"/>
    <property type="match status" value="1"/>
</dbReference>
<dbReference type="InterPro" id="IPR013656">
    <property type="entry name" value="PAS_4"/>
</dbReference>
<dbReference type="InterPro" id="IPR000700">
    <property type="entry name" value="PAS-assoc_C"/>
</dbReference>
<dbReference type="CDD" id="cd16936">
    <property type="entry name" value="HATPase_RsbW-like"/>
    <property type="match status" value="1"/>
</dbReference>
<dbReference type="AlphaFoldDB" id="A0A917L8A3"/>
<dbReference type="RefSeq" id="WP_189314805.1">
    <property type="nucleotide sequence ID" value="NZ_BMQA01000029.1"/>
</dbReference>
<dbReference type="InterPro" id="IPR000014">
    <property type="entry name" value="PAS"/>
</dbReference>
<keyword evidence="5" id="KW-1185">Reference proteome</keyword>
<dbReference type="Pfam" id="PF01590">
    <property type="entry name" value="GAF"/>
    <property type="match status" value="1"/>
</dbReference>
<dbReference type="Pfam" id="PF07228">
    <property type="entry name" value="SpoIIE"/>
    <property type="match status" value="1"/>
</dbReference>
<dbReference type="CDD" id="cd00130">
    <property type="entry name" value="PAS"/>
    <property type="match status" value="2"/>
</dbReference>
<dbReference type="PROSITE" id="PS50113">
    <property type="entry name" value="PAC"/>
    <property type="match status" value="1"/>
</dbReference>
<dbReference type="InterPro" id="IPR036890">
    <property type="entry name" value="HATPase_C_sf"/>
</dbReference>
<dbReference type="InterPro" id="IPR003018">
    <property type="entry name" value="GAF"/>
</dbReference>
<organism evidence="4 5">
    <name type="scientific">Streptomyces brasiliensis</name>
    <dbReference type="NCBI Taxonomy" id="1954"/>
    <lineage>
        <taxon>Bacteria</taxon>
        <taxon>Bacillati</taxon>
        <taxon>Actinomycetota</taxon>
        <taxon>Actinomycetes</taxon>
        <taxon>Kitasatosporales</taxon>
        <taxon>Streptomycetaceae</taxon>
        <taxon>Streptomyces</taxon>
    </lineage>
</organism>
<dbReference type="Gene3D" id="3.60.40.10">
    <property type="entry name" value="PPM-type phosphatase domain"/>
    <property type="match status" value="1"/>
</dbReference>